<keyword evidence="1" id="KW-1133">Transmembrane helix</keyword>
<feature type="transmembrane region" description="Helical" evidence="1">
    <location>
        <begin position="135"/>
        <end position="153"/>
    </location>
</feature>
<dbReference type="Proteomes" id="UP000284476">
    <property type="component" value="Unassembled WGS sequence"/>
</dbReference>
<feature type="transmembrane region" description="Helical" evidence="1">
    <location>
        <begin position="82"/>
        <end position="101"/>
    </location>
</feature>
<evidence type="ECO:0000313" key="3">
    <source>
        <dbReference type="EMBL" id="RWR24350.1"/>
    </source>
</evidence>
<protein>
    <submittedName>
        <fullName evidence="3">DMT family transporter</fullName>
    </submittedName>
</protein>
<feature type="transmembrane region" description="Helical" evidence="1">
    <location>
        <begin position="159"/>
        <end position="180"/>
    </location>
</feature>
<feature type="transmembrane region" description="Helical" evidence="1">
    <location>
        <begin position="12"/>
        <end position="30"/>
    </location>
</feature>
<dbReference type="InterPro" id="IPR037185">
    <property type="entry name" value="EmrE-like"/>
</dbReference>
<evidence type="ECO:0000256" key="1">
    <source>
        <dbReference type="SAM" id="Phobius"/>
    </source>
</evidence>
<feature type="transmembrane region" description="Helical" evidence="1">
    <location>
        <begin position="187"/>
        <end position="208"/>
    </location>
</feature>
<keyword evidence="1" id="KW-0472">Membrane</keyword>
<keyword evidence="1" id="KW-0812">Transmembrane</keyword>
<name>A0A443JV09_9RHOB</name>
<feature type="domain" description="EamA" evidence="2">
    <location>
        <begin position="16"/>
        <end position="149"/>
    </location>
</feature>
<dbReference type="PANTHER" id="PTHR22911">
    <property type="entry name" value="ACYL-MALONYL CONDENSING ENZYME-RELATED"/>
    <property type="match status" value="1"/>
</dbReference>
<feature type="transmembrane region" description="Helical" evidence="1">
    <location>
        <begin position="240"/>
        <end position="264"/>
    </location>
</feature>
<reference evidence="3 4" key="1">
    <citation type="submission" date="2019-01" db="EMBL/GenBank/DDBJ databases">
        <title>Sinorhodobacter populi sp. nov. isolated from the symptomatic bark tissue of Populus euramericana canker.</title>
        <authorList>
            <person name="Xu G."/>
        </authorList>
    </citation>
    <scope>NUCLEOTIDE SEQUENCE [LARGE SCALE GENOMIC DNA]</scope>
    <source>
        <strain evidence="3 4">SK2B-1</strain>
    </source>
</reference>
<dbReference type="InterPro" id="IPR000620">
    <property type="entry name" value="EamA_dom"/>
</dbReference>
<proteinExistence type="predicted"/>
<dbReference type="EMBL" id="SAUZ01000001">
    <property type="protein sequence ID" value="RWR24350.1"/>
    <property type="molecule type" value="Genomic_DNA"/>
</dbReference>
<accession>A0A443JV09</accession>
<dbReference type="PANTHER" id="PTHR22911:SF135">
    <property type="entry name" value="BLR4310 PROTEIN"/>
    <property type="match status" value="1"/>
</dbReference>
<dbReference type="SUPFAM" id="SSF103481">
    <property type="entry name" value="Multidrug resistance efflux transporter EmrE"/>
    <property type="match status" value="2"/>
</dbReference>
<feature type="transmembrane region" description="Helical" evidence="1">
    <location>
        <begin position="107"/>
        <end position="126"/>
    </location>
</feature>
<dbReference type="GO" id="GO:0016020">
    <property type="term" value="C:membrane"/>
    <property type="evidence" value="ECO:0007669"/>
    <property type="project" value="InterPro"/>
</dbReference>
<dbReference type="RefSeq" id="WP_128207142.1">
    <property type="nucleotide sequence ID" value="NZ_JBHRSO010000057.1"/>
</dbReference>
<feature type="domain" description="EamA" evidence="2">
    <location>
        <begin position="158"/>
        <end position="286"/>
    </location>
</feature>
<dbReference type="AlphaFoldDB" id="A0A443JV09"/>
<organism evidence="3 4">
    <name type="scientific">Paenirhodobacter populi</name>
    <dbReference type="NCBI Taxonomy" id="2306993"/>
    <lineage>
        <taxon>Bacteria</taxon>
        <taxon>Pseudomonadati</taxon>
        <taxon>Pseudomonadota</taxon>
        <taxon>Alphaproteobacteria</taxon>
        <taxon>Rhodobacterales</taxon>
        <taxon>Rhodobacter group</taxon>
        <taxon>Paenirhodobacter</taxon>
    </lineage>
</organism>
<feature type="transmembrane region" description="Helical" evidence="1">
    <location>
        <begin position="214"/>
        <end position="233"/>
    </location>
</feature>
<evidence type="ECO:0000313" key="4">
    <source>
        <dbReference type="Proteomes" id="UP000284476"/>
    </source>
</evidence>
<feature type="transmembrane region" description="Helical" evidence="1">
    <location>
        <begin position="270"/>
        <end position="288"/>
    </location>
</feature>
<evidence type="ECO:0000259" key="2">
    <source>
        <dbReference type="Pfam" id="PF00892"/>
    </source>
</evidence>
<reference evidence="3 4" key="2">
    <citation type="submission" date="2019-01" db="EMBL/GenBank/DDBJ databases">
        <authorList>
            <person name="Li Y."/>
        </authorList>
    </citation>
    <scope>NUCLEOTIDE SEQUENCE [LARGE SCALE GENOMIC DNA]</scope>
    <source>
        <strain evidence="3 4">SK2B-1</strain>
    </source>
</reference>
<dbReference type="Pfam" id="PF00892">
    <property type="entry name" value="EamA"/>
    <property type="match status" value="2"/>
</dbReference>
<dbReference type="Gene3D" id="1.10.3730.20">
    <property type="match status" value="1"/>
</dbReference>
<sequence length="319" mass="34690">MSRPDTSSATVETVLPGVLLAFASFAAFSFSDACVKLIEGRLPPYESAFIGAVFGLTALPFVMRKGDRVSDIFHTVNRPLWLLRFLAYPIGIIGSVTAFTHLPMAEAFVLIFLQPAFVTVFSVIWLKEPVGIRRWLSVTIGFIGVLIVLRPGFRELTIGHLGAMFAGLAGAISIVTYRAVPEERRLSLIGAGIMGGVIVCGVVSFPAFRWPDGVEWLMLAGYGLLAAFANILLMHAARLAPAALISTTQYSQMLWAILLGWLIWDDTVDMPMFVGMVLIIGSGAMTLMREHVRNVPGPRPMGGATRIAPVTLTRPDEER</sequence>
<gene>
    <name evidence="3" type="ORF">D2T30_00055</name>
</gene>
<comment type="caution">
    <text evidence="3">The sequence shown here is derived from an EMBL/GenBank/DDBJ whole genome shotgun (WGS) entry which is preliminary data.</text>
</comment>
<feature type="transmembrane region" description="Helical" evidence="1">
    <location>
        <begin position="42"/>
        <end position="62"/>
    </location>
</feature>